<feature type="compositionally biased region" description="Low complexity" evidence="1">
    <location>
        <begin position="445"/>
        <end position="460"/>
    </location>
</feature>
<feature type="compositionally biased region" description="Pro residues" evidence="1">
    <location>
        <begin position="430"/>
        <end position="444"/>
    </location>
</feature>
<gene>
    <name evidence="3" type="ORF">Agub_g3744</name>
</gene>
<dbReference type="Gene3D" id="3.30.420.10">
    <property type="entry name" value="Ribonuclease H-like superfamily/Ribonuclease H"/>
    <property type="match status" value="1"/>
</dbReference>
<accession>A0AAD3DMY6</accession>
<feature type="compositionally biased region" description="Basic and acidic residues" evidence="1">
    <location>
        <begin position="61"/>
        <end position="74"/>
    </location>
</feature>
<dbReference type="Proteomes" id="UP001054857">
    <property type="component" value="Unassembled WGS sequence"/>
</dbReference>
<dbReference type="EMBL" id="BMAR01000004">
    <property type="protein sequence ID" value="GFR42781.1"/>
    <property type="molecule type" value="Genomic_DNA"/>
</dbReference>
<comment type="caution">
    <text evidence="3">The sequence shown here is derived from an EMBL/GenBank/DDBJ whole genome shotgun (WGS) entry which is preliminary data.</text>
</comment>
<feature type="compositionally biased region" description="Polar residues" evidence="1">
    <location>
        <begin position="36"/>
        <end position="52"/>
    </location>
</feature>
<evidence type="ECO:0000313" key="4">
    <source>
        <dbReference type="Proteomes" id="UP001054857"/>
    </source>
</evidence>
<dbReference type="SUPFAM" id="SSF53098">
    <property type="entry name" value="Ribonuclease H-like"/>
    <property type="match status" value="1"/>
</dbReference>
<name>A0AAD3DMY6_9CHLO</name>
<evidence type="ECO:0000313" key="3">
    <source>
        <dbReference type="EMBL" id="GFR42781.1"/>
    </source>
</evidence>
<feature type="region of interest" description="Disordered" evidence="1">
    <location>
        <begin position="189"/>
        <end position="223"/>
    </location>
</feature>
<dbReference type="CDD" id="cd06127">
    <property type="entry name" value="DEDDh"/>
    <property type="match status" value="1"/>
</dbReference>
<feature type="domain" description="Exonuclease" evidence="2">
    <location>
        <begin position="261"/>
        <end position="529"/>
    </location>
</feature>
<dbReference type="InterPro" id="IPR036397">
    <property type="entry name" value="RNaseH_sf"/>
</dbReference>
<keyword evidence="4" id="KW-1185">Reference proteome</keyword>
<sequence length="547" mass="58370">MLVTSITCIRTFTMAATEMDANVTVTRLPTRKRTARLSSRNTLSTDVLNTGNRDSRKRSTGCRERRVVGTGDRRQRQRRKRQQANQQENGSEGGNNEGDSVQKNDESDEENAENTEHENVTNKEEVAAAAPADKDEGGSEGPAAKATNATAMAAVSAVAAAAAMLSPAAATTARLQTGTTAVATTATAAMATEPQPRATAPATPVQAMATASPSSTSAVQNTAQATTAAMMTLAVNRSEKVLAEAAREPTRGSLMPRPAGRALVLDLETTGFPLDARGRRTYAPTLAHMTRLYNDARIVSIGWRVTEVGASQHGSAQTSPTTVSESYRVVQPVGFVIPPDAAAVHGITTAKAMADGVPLGQALDELMAAVQGCSVLVAHNAPYDLSILLSEMFRSQRYRDVMHLAELQPMCTMRWGKPLYDRCLAAKTPPAAPPLSPLSPPPLRQPQQQQPNHQQQLQDPLDARMRRRFSDLRQRLLRFPLPTWKNFPKLEELYVTLTGGRRLTGAHNAAVDAAAAETCYVALMEVAEVVGWAEGRASAAGGTGTAA</sequence>
<dbReference type="SMART" id="SM00479">
    <property type="entry name" value="EXOIII"/>
    <property type="match status" value="1"/>
</dbReference>
<protein>
    <recommendedName>
        <fullName evidence="2">Exonuclease domain-containing protein</fullName>
    </recommendedName>
</protein>
<feature type="compositionally biased region" description="Basic and acidic residues" evidence="1">
    <location>
        <begin position="114"/>
        <end position="137"/>
    </location>
</feature>
<dbReference type="GO" id="GO:0003676">
    <property type="term" value="F:nucleic acid binding"/>
    <property type="evidence" value="ECO:0007669"/>
    <property type="project" value="InterPro"/>
</dbReference>
<dbReference type="InterPro" id="IPR012337">
    <property type="entry name" value="RNaseH-like_sf"/>
</dbReference>
<evidence type="ECO:0000256" key="1">
    <source>
        <dbReference type="SAM" id="MobiDB-lite"/>
    </source>
</evidence>
<proteinExistence type="predicted"/>
<reference evidence="3 4" key="1">
    <citation type="journal article" date="2021" name="Sci. Rep.">
        <title>Genome sequencing of the multicellular alga Astrephomene provides insights into convergent evolution of germ-soma differentiation.</title>
        <authorList>
            <person name="Yamashita S."/>
            <person name="Yamamoto K."/>
            <person name="Matsuzaki R."/>
            <person name="Suzuki S."/>
            <person name="Yamaguchi H."/>
            <person name="Hirooka S."/>
            <person name="Minakuchi Y."/>
            <person name="Miyagishima S."/>
            <person name="Kawachi M."/>
            <person name="Toyoda A."/>
            <person name="Nozaki H."/>
        </authorList>
    </citation>
    <scope>NUCLEOTIDE SEQUENCE [LARGE SCALE GENOMIC DNA]</scope>
    <source>
        <strain evidence="3 4">NIES-4017</strain>
    </source>
</reference>
<dbReference type="InterPro" id="IPR013520">
    <property type="entry name" value="Ribonucl_H"/>
</dbReference>
<dbReference type="AlphaFoldDB" id="A0AAD3DMY6"/>
<feature type="region of interest" description="Disordered" evidence="1">
    <location>
        <begin position="430"/>
        <end position="460"/>
    </location>
</feature>
<feature type="region of interest" description="Disordered" evidence="1">
    <location>
        <begin position="33"/>
        <end position="144"/>
    </location>
</feature>
<evidence type="ECO:0000259" key="2">
    <source>
        <dbReference type="SMART" id="SM00479"/>
    </source>
</evidence>
<organism evidence="3 4">
    <name type="scientific">Astrephomene gubernaculifera</name>
    <dbReference type="NCBI Taxonomy" id="47775"/>
    <lineage>
        <taxon>Eukaryota</taxon>
        <taxon>Viridiplantae</taxon>
        <taxon>Chlorophyta</taxon>
        <taxon>core chlorophytes</taxon>
        <taxon>Chlorophyceae</taxon>
        <taxon>CS clade</taxon>
        <taxon>Chlamydomonadales</taxon>
        <taxon>Astrephomenaceae</taxon>
        <taxon>Astrephomene</taxon>
    </lineage>
</organism>
<feature type="compositionally biased region" description="Low complexity" evidence="1">
    <location>
        <begin position="207"/>
        <end position="223"/>
    </location>
</feature>